<reference evidence="2" key="1">
    <citation type="submission" date="2017-03" db="EMBL/GenBank/DDBJ databases">
        <title>Phytopthora megakarya and P. palmivora, two closely related causual agents of cacao black pod achieved similar genome size and gene model numbers by different mechanisms.</title>
        <authorList>
            <person name="Ali S."/>
            <person name="Shao J."/>
            <person name="Larry D.J."/>
            <person name="Kronmiller B."/>
            <person name="Shen D."/>
            <person name="Strem M.D."/>
            <person name="Melnick R.L."/>
            <person name="Guiltinan M.J."/>
            <person name="Tyler B.M."/>
            <person name="Meinhardt L.W."/>
            <person name="Bailey B.A."/>
        </authorList>
    </citation>
    <scope>NUCLEOTIDE SEQUENCE [LARGE SCALE GENOMIC DNA]</scope>
    <source>
        <strain evidence="2">zdho120</strain>
    </source>
</reference>
<sequence length="124" mass="13849">MTQSVHFCYKRCNLCKPVHDVGKCGACNELTNLLRSKADKNDFTSETVRQLNLGEVKRRDDRECARVTSIEIEKERGLSFGGGEVDVSKWVDHDSRSNEVSVATFERVGRSPDDPAHAVKLLPG</sequence>
<comment type="caution">
    <text evidence="1">The sequence shown here is derived from an EMBL/GenBank/DDBJ whole genome shotgun (WGS) entry which is preliminary data.</text>
</comment>
<dbReference type="EMBL" id="NBNE01001697">
    <property type="protein sequence ID" value="OWZ12994.1"/>
    <property type="molecule type" value="Genomic_DNA"/>
</dbReference>
<dbReference type="Proteomes" id="UP000198211">
    <property type="component" value="Unassembled WGS sequence"/>
</dbReference>
<proteinExistence type="predicted"/>
<evidence type="ECO:0000313" key="2">
    <source>
        <dbReference type="Proteomes" id="UP000198211"/>
    </source>
</evidence>
<keyword evidence="2" id="KW-1185">Reference proteome</keyword>
<accession>A0A225W6J3</accession>
<gene>
    <name evidence="1" type="ORF">PHMEG_00013756</name>
</gene>
<organism evidence="1 2">
    <name type="scientific">Phytophthora megakarya</name>
    <dbReference type="NCBI Taxonomy" id="4795"/>
    <lineage>
        <taxon>Eukaryota</taxon>
        <taxon>Sar</taxon>
        <taxon>Stramenopiles</taxon>
        <taxon>Oomycota</taxon>
        <taxon>Peronosporomycetes</taxon>
        <taxon>Peronosporales</taxon>
        <taxon>Peronosporaceae</taxon>
        <taxon>Phytophthora</taxon>
    </lineage>
</organism>
<dbReference type="AlphaFoldDB" id="A0A225W6J3"/>
<protein>
    <submittedName>
        <fullName evidence="1">Uncharacterized protein</fullName>
    </submittedName>
</protein>
<name>A0A225W6J3_9STRA</name>
<evidence type="ECO:0000313" key="1">
    <source>
        <dbReference type="EMBL" id="OWZ12994.1"/>
    </source>
</evidence>